<evidence type="ECO:0000313" key="2">
    <source>
        <dbReference type="EMBL" id="QHU18010.1"/>
    </source>
</evidence>
<dbReference type="AlphaFoldDB" id="A0A6C0KMW3"/>
<keyword evidence="1" id="KW-1133">Transmembrane helix</keyword>
<organism evidence="2">
    <name type="scientific">viral metagenome</name>
    <dbReference type="NCBI Taxonomy" id="1070528"/>
    <lineage>
        <taxon>unclassified sequences</taxon>
        <taxon>metagenomes</taxon>
        <taxon>organismal metagenomes</taxon>
    </lineage>
</organism>
<keyword evidence="1" id="KW-0472">Membrane</keyword>
<reference evidence="2" key="1">
    <citation type="journal article" date="2020" name="Nature">
        <title>Giant virus diversity and host interactions through global metagenomics.</title>
        <authorList>
            <person name="Schulz F."/>
            <person name="Roux S."/>
            <person name="Paez-Espino D."/>
            <person name="Jungbluth S."/>
            <person name="Walsh D.A."/>
            <person name="Denef V.J."/>
            <person name="McMahon K.D."/>
            <person name="Konstantinidis K.T."/>
            <person name="Eloe-Fadrosh E.A."/>
            <person name="Kyrpides N.C."/>
            <person name="Woyke T."/>
        </authorList>
    </citation>
    <scope>NUCLEOTIDE SEQUENCE</scope>
    <source>
        <strain evidence="2">GVMAG-S-3300012919-55</strain>
    </source>
</reference>
<keyword evidence="1" id="KW-0812">Transmembrane</keyword>
<accession>A0A6C0KMW3</accession>
<proteinExistence type="predicted"/>
<feature type="transmembrane region" description="Helical" evidence="1">
    <location>
        <begin position="7"/>
        <end position="26"/>
    </location>
</feature>
<dbReference type="EMBL" id="MN740921">
    <property type="protein sequence ID" value="QHU18010.1"/>
    <property type="molecule type" value="Genomic_DNA"/>
</dbReference>
<evidence type="ECO:0000256" key="1">
    <source>
        <dbReference type="SAM" id="Phobius"/>
    </source>
</evidence>
<protein>
    <submittedName>
        <fullName evidence="2">Uncharacterized protein</fullName>
    </submittedName>
</protein>
<sequence length="76" mass="9367">MYMFIKFFNFRYFFISFAIGILYIYLTNDYKKVIVLYPNPTNLEKYTYVDKTNNCFQYELDETTCPKDFVNIKVEY</sequence>
<name>A0A6C0KMW3_9ZZZZ</name>